<organism evidence="3 4">
    <name type="scientific">Sporosarcina globispora</name>
    <name type="common">Bacillus globisporus</name>
    <dbReference type="NCBI Taxonomy" id="1459"/>
    <lineage>
        <taxon>Bacteria</taxon>
        <taxon>Bacillati</taxon>
        <taxon>Bacillota</taxon>
        <taxon>Bacilli</taxon>
        <taxon>Bacillales</taxon>
        <taxon>Caryophanaceae</taxon>
        <taxon>Sporosarcina</taxon>
    </lineage>
</organism>
<feature type="transmembrane region" description="Helical" evidence="1">
    <location>
        <begin position="6"/>
        <end position="26"/>
    </location>
</feature>
<dbReference type="OrthoDB" id="2388036at2"/>
<proteinExistence type="predicted"/>
<gene>
    <name evidence="3" type="ORF">AF332_03445</name>
</gene>
<sequence length="270" mass="31388">MDWSKIKTIFILTFLVLDIYLMYEFFKLKEASEMEPIANASQEKQLKNAEIKFEAELPKSKPKDHYLKAKPVEFDIGDLEGLKDSKLEGQEITITDGTTLNSILDDPIKISDKFSPSELTAFIKNRVLYGDQYRFWEKPKDSNKITYYQQFEDKMFYMNLNGELTFFLNDENEIVSYKQTLLGDIESMEESEKVIQPVKAVETLYKNGSLLPKSKITNVELGYFTFVHLSSSQVLTPAWRFVINDEEDLFVDAFQGKIIQLTNEEKKIVE</sequence>
<reference evidence="4" key="1">
    <citation type="submission" date="2015-07" db="EMBL/GenBank/DDBJ databases">
        <title>Fjat-10036 dsm4.</title>
        <authorList>
            <person name="Liu B."/>
            <person name="Wang J."/>
            <person name="Zhu Y."/>
            <person name="Liu G."/>
            <person name="Chen Q."/>
            <person name="Chen Z."/>
            <person name="Lan J."/>
            <person name="Che J."/>
            <person name="Ge C."/>
            <person name="Shi H."/>
            <person name="Pan Z."/>
            <person name="Liu X."/>
        </authorList>
    </citation>
    <scope>NUCLEOTIDE SEQUENCE [LARGE SCALE GENOMIC DNA]</scope>
    <source>
        <strain evidence="4">DSM 4</strain>
    </source>
</reference>
<accession>A0A0M0G7U8</accession>
<feature type="domain" description="Regulatory protein YycH-like" evidence="2">
    <location>
        <begin position="41"/>
        <end position="254"/>
    </location>
</feature>
<dbReference type="AlphaFoldDB" id="A0A0M0G7U8"/>
<evidence type="ECO:0000313" key="4">
    <source>
        <dbReference type="Proteomes" id="UP000037109"/>
    </source>
</evidence>
<name>A0A0M0G7U8_SPOGL</name>
<keyword evidence="1" id="KW-0812">Transmembrane</keyword>
<dbReference type="Proteomes" id="UP000037109">
    <property type="component" value="Unassembled WGS sequence"/>
</dbReference>
<keyword evidence="4" id="KW-1185">Reference proteome</keyword>
<dbReference type="PATRIC" id="fig|1459.3.peg.696"/>
<evidence type="ECO:0000259" key="2">
    <source>
        <dbReference type="Pfam" id="PF09648"/>
    </source>
</evidence>
<evidence type="ECO:0000256" key="1">
    <source>
        <dbReference type="SAM" id="Phobius"/>
    </source>
</evidence>
<dbReference type="Pfam" id="PF09648">
    <property type="entry name" value="YycI"/>
    <property type="match status" value="1"/>
</dbReference>
<dbReference type="InterPro" id="IPR018604">
    <property type="entry name" value="YycI-like"/>
</dbReference>
<dbReference type="RefSeq" id="WP_053433317.1">
    <property type="nucleotide sequence ID" value="NZ_LGUF01000007.1"/>
</dbReference>
<dbReference type="GO" id="GO:0016020">
    <property type="term" value="C:membrane"/>
    <property type="evidence" value="ECO:0007669"/>
    <property type="project" value="InterPro"/>
</dbReference>
<comment type="caution">
    <text evidence="3">The sequence shown here is derived from an EMBL/GenBank/DDBJ whole genome shotgun (WGS) entry which is preliminary data.</text>
</comment>
<protein>
    <recommendedName>
        <fullName evidence="2">Regulatory protein YycH-like domain-containing protein</fullName>
    </recommendedName>
</protein>
<dbReference type="EMBL" id="LGUF01000007">
    <property type="protein sequence ID" value="KON85955.1"/>
    <property type="molecule type" value="Genomic_DNA"/>
</dbReference>
<dbReference type="STRING" id="1459.AF332_03445"/>
<dbReference type="Gene3D" id="2.40.128.690">
    <property type="entry name" value="YycH protein, domain 3-like"/>
    <property type="match status" value="1"/>
</dbReference>
<keyword evidence="1" id="KW-0472">Membrane</keyword>
<evidence type="ECO:0000313" key="3">
    <source>
        <dbReference type="EMBL" id="KON85955.1"/>
    </source>
</evidence>
<keyword evidence="1" id="KW-1133">Transmembrane helix</keyword>